<dbReference type="GO" id="GO:0003964">
    <property type="term" value="F:RNA-directed DNA polymerase activity"/>
    <property type="evidence" value="ECO:0007669"/>
    <property type="project" value="UniProtKB-KW"/>
</dbReference>
<dbReference type="GO" id="GO:0004190">
    <property type="term" value="F:aspartic-type endopeptidase activity"/>
    <property type="evidence" value="ECO:0007669"/>
    <property type="project" value="UniProtKB-KW"/>
</dbReference>
<dbReference type="InterPro" id="IPR000953">
    <property type="entry name" value="Chromo/chromo_shadow_dom"/>
</dbReference>
<dbReference type="InterPro" id="IPR023780">
    <property type="entry name" value="Chromo_domain"/>
</dbReference>
<dbReference type="GO" id="GO:0015074">
    <property type="term" value="P:DNA integration"/>
    <property type="evidence" value="ECO:0007669"/>
    <property type="project" value="UniProtKB-KW"/>
</dbReference>
<dbReference type="SUPFAM" id="SSF54160">
    <property type="entry name" value="Chromo domain-like"/>
    <property type="match status" value="1"/>
</dbReference>
<dbReference type="SMART" id="SM00298">
    <property type="entry name" value="CHROMO"/>
    <property type="match status" value="1"/>
</dbReference>
<evidence type="ECO:0000313" key="17">
    <source>
        <dbReference type="EMBL" id="THH07307.1"/>
    </source>
</evidence>
<evidence type="ECO:0000256" key="14">
    <source>
        <dbReference type="ARBA" id="ARBA00023172"/>
    </source>
</evidence>
<organism evidence="17 18">
    <name type="scientific">Bondarzewia mesenterica</name>
    <dbReference type="NCBI Taxonomy" id="1095465"/>
    <lineage>
        <taxon>Eukaryota</taxon>
        <taxon>Fungi</taxon>
        <taxon>Dikarya</taxon>
        <taxon>Basidiomycota</taxon>
        <taxon>Agaricomycotina</taxon>
        <taxon>Agaricomycetes</taxon>
        <taxon>Russulales</taxon>
        <taxon>Bondarzewiaceae</taxon>
        <taxon>Bondarzewia</taxon>
    </lineage>
</organism>
<dbReference type="InterPro" id="IPR043502">
    <property type="entry name" value="DNA/RNA_pol_sf"/>
</dbReference>
<proteinExistence type="predicted"/>
<evidence type="ECO:0000256" key="13">
    <source>
        <dbReference type="ARBA" id="ARBA00023125"/>
    </source>
</evidence>
<evidence type="ECO:0000256" key="15">
    <source>
        <dbReference type="SAM" id="MobiDB-lite"/>
    </source>
</evidence>
<dbReference type="InterPro" id="IPR041588">
    <property type="entry name" value="Integrase_H2C2"/>
</dbReference>
<evidence type="ECO:0000256" key="7">
    <source>
        <dbReference type="ARBA" id="ARBA00022759"/>
    </source>
</evidence>
<name>A0A4S4L7I6_9AGAM</name>
<keyword evidence="13" id="KW-0238">DNA-binding</keyword>
<comment type="caution">
    <text evidence="17">The sequence shown here is derived from an EMBL/GenBank/DDBJ whole genome shotgun (WGS) entry which is preliminary data.</text>
</comment>
<keyword evidence="8" id="KW-0378">Hydrolase</keyword>
<evidence type="ECO:0000256" key="8">
    <source>
        <dbReference type="ARBA" id="ARBA00022801"/>
    </source>
</evidence>
<keyword evidence="14" id="KW-0233">DNA recombination</keyword>
<evidence type="ECO:0000256" key="1">
    <source>
        <dbReference type="ARBA" id="ARBA00022670"/>
    </source>
</evidence>
<dbReference type="OrthoDB" id="3095879at2759"/>
<dbReference type="Proteomes" id="UP000310158">
    <property type="component" value="Unassembled WGS sequence"/>
</dbReference>
<keyword evidence="10" id="KW-0229">DNA integration</keyword>
<keyword evidence="2" id="KW-0808">Transferase</keyword>
<dbReference type="GO" id="GO:0003677">
    <property type="term" value="F:DNA binding"/>
    <property type="evidence" value="ECO:0007669"/>
    <property type="project" value="UniProtKB-KW"/>
</dbReference>
<keyword evidence="9" id="KW-0460">Magnesium</keyword>
<keyword evidence="6" id="KW-0064">Aspartyl protease</keyword>
<dbReference type="AlphaFoldDB" id="A0A4S4L7I6"/>
<keyword evidence="5" id="KW-0479">Metal-binding</keyword>
<keyword evidence="12" id="KW-0239">DNA-directed DNA polymerase</keyword>
<dbReference type="GO" id="GO:0003887">
    <property type="term" value="F:DNA-directed DNA polymerase activity"/>
    <property type="evidence" value="ECO:0007669"/>
    <property type="project" value="UniProtKB-KW"/>
</dbReference>
<dbReference type="InterPro" id="IPR041373">
    <property type="entry name" value="RT_RNaseH"/>
</dbReference>
<feature type="region of interest" description="Disordered" evidence="15">
    <location>
        <begin position="695"/>
        <end position="716"/>
    </location>
</feature>
<dbReference type="CDD" id="cd00024">
    <property type="entry name" value="CD_CSD"/>
    <property type="match status" value="1"/>
</dbReference>
<dbReference type="Pfam" id="PF24626">
    <property type="entry name" value="SH3_Tf2-1"/>
    <property type="match status" value="1"/>
</dbReference>
<dbReference type="Pfam" id="PF17921">
    <property type="entry name" value="Integrase_H2C2"/>
    <property type="match status" value="1"/>
</dbReference>
<evidence type="ECO:0000256" key="9">
    <source>
        <dbReference type="ARBA" id="ARBA00022842"/>
    </source>
</evidence>
<evidence type="ECO:0000256" key="11">
    <source>
        <dbReference type="ARBA" id="ARBA00022918"/>
    </source>
</evidence>
<dbReference type="PANTHER" id="PTHR37984">
    <property type="entry name" value="PROTEIN CBG26694"/>
    <property type="match status" value="1"/>
</dbReference>
<dbReference type="GO" id="GO:0006338">
    <property type="term" value="P:chromatin remodeling"/>
    <property type="evidence" value="ECO:0007669"/>
    <property type="project" value="UniProtKB-ARBA"/>
</dbReference>
<dbReference type="EMBL" id="SGPL01000791">
    <property type="protein sequence ID" value="THH07307.1"/>
    <property type="molecule type" value="Genomic_DNA"/>
</dbReference>
<accession>A0A4S4L7I6</accession>
<gene>
    <name evidence="17" type="ORF">EW146_g9361</name>
</gene>
<evidence type="ECO:0000256" key="5">
    <source>
        <dbReference type="ARBA" id="ARBA00022723"/>
    </source>
</evidence>
<evidence type="ECO:0000259" key="16">
    <source>
        <dbReference type="PROSITE" id="PS50013"/>
    </source>
</evidence>
<keyword evidence="1" id="KW-0645">Protease</keyword>
<evidence type="ECO:0000256" key="6">
    <source>
        <dbReference type="ARBA" id="ARBA00022750"/>
    </source>
</evidence>
<reference evidence="17 18" key="1">
    <citation type="submission" date="2019-02" db="EMBL/GenBank/DDBJ databases">
        <title>Genome sequencing of the rare red list fungi Bondarzewia mesenterica.</title>
        <authorList>
            <person name="Buettner E."/>
            <person name="Kellner H."/>
        </authorList>
    </citation>
    <scope>NUCLEOTIDE SEQUENCE [LARGE SCALE GENOMIC DNA]</scope>
    <source>
        <strain evidence="17 18">DSM 108281</strain>
    </source>
</reference>
<dbReference type="Gene3D" id="1.10.340.70">
    <property type="match status" value="1"/>
</dbReference>
<evidence type="ECO:0000256" key="3">
    <source>
        <dbReference type="ARBA" id="ARBA00022695"/>
    </source>
</evidence>
<dbReference type="SUPFAM" id="SSF56672">
    <property type="entry name" value="DNA/RNA polymerases"/>
    <property type="match status" value="1"/>
</dbReference>
<dbReference type="PROSITE" id="PS50013">
    <property type="entry name" value="CHROMO_2"/>
    <property type="match status" value="1"/>
</dbReference>
<dbReference type="GO" id="GO:0046872">
    <property type="term" value="F:metal ion binding"/>
    <property type="evidence" value="ECO:0007669"/>
    <property type="project" value="UniProtKB-KW"/>
</dbReference>
<feature type="domain" description="Chromo" evidence="16">
    <location>
        <begin position="643"/>
        <end position="706"/>
    </location>
</feature>
<sequence length="716" mass="82233">MLFEAEKVDYFGFIISHDKIEMDPIKVEGLSNWPTPQRVRDVRSFLGFGNFYRHFIKGYAHLAQPMHDLTKKDIKWHWEVPQQKAFDALKNVFTSTPVLIQSDTTKPFRVDTDASLTATGGILLQQGEDEQWHPCAYLFKGFSPVERNYDVYDRELLVIIRAFEVWRHFLEGSEHTIEIHSDHKNLTFYKDARKLNHCQARWALFLTRFDFKIHHVKGTKCVPDSLSRRPDFDDGRSDNEEHILLDHALFIKVLASKEDSIKTSLKERIKGLKDMDDEIALALELIKSAGPRTMSKGIEEWNMEDSLILFRGRIYVPKDQDLHQEIVQQHHDPPAVGHPGEWKTVERVQRDFWWPGMMIFIKEYVKGCAIYQASKNQPNRVKVPIVPILADVHALPFQVVSIDFITDLPLSKGFDSISVFIDHDVSKGVVFAPCHKNIMAVQTADLYRDQVWRHYGLPSKIISDKGPHNVNGLSPSDGWTDEANQPVTRTVPTDLLQLQRDDWADLLSAAEFAHNSTIHSSTKKAPFDLIMGYILQSLSKVLEDSTLPAISQRLKRLEDIRKDTIASHQLAAQKGDEVWLEAKNLTTTHPSAKLTPRRYGPFTVLDTPSPVNVQLKYQMESAAHGPNFKRLNPLDLIDNEEAYEVKSLLDSRMFCGNLQYLVRWKGYSPTDDEWMFREDLEEDMADAQDTFKEFHRSHPHAISPTSPPALSSNHRG</sequence>
<dbReference type="FunFam" id="3.30.70.270:FF:000020">
    <property type="entry name" value="Transposon Tf2-6 polyprotein-like Protein"/>
    <property type="match status" value="1"/>
</dbReference>
<dbReference type="InterPro" id="IPR050951">
    <property type="entry name" value="Retrovirus_Pol_polyprotein"/>
</dbReference>
<dbReference type="PANTHER" id="PTHR37984:SF5">
    <property type="entry name" value="PROTEIN NYNRIN-LIKE"/>
    <property type="match status" value="1"/>
</dbReference>
<evidence type="ECO:0000256" key="4">
    <source>
        <dbReference type="ARBA" id="ARBA00022722"/>
    </source>
</evidence>
<keyword evidence="11" id="KW-0695">RNA-directed DNA polymerase</keyword>
<keyword evidence="18" id="KW-1185">Reference proteome</keyword>
<protein>
    <recommendedName>
        <fullName evidence="16">Chromo domain-containing protein</fullName>
    </recommendedName>
</protein>
<evidence type="ECO:0000256" key="2">
    <source>
        <dbReference type="ARBA" id="ARBA00022679"/>
    </source>
</evidence>
<evidence type="ECO:0000256" key="12">
    <source>
        <dbReference type="ARBA" id="ARBA00022932"/>
    </source>
</evidence>
<dbReference type="GO" id="GO:0006508">
    <property type="term" value="P:proteolysis"/>
    <property type="evidence" value="ECO:0007669"/>
    <property type="project" value="UniProtKB-KW"/>
</dbReference>
<dbReference type="GO" id="GO:0004519">
    <property type="term" value="F:endonuclease activity"/>
    <property type="evidence" value="ECO:0007669"/>
    <property type="project" value="UniProtKB-KW"/>
</dbReference>
<keyword evidence="3" id="KW-0548">Nucleotidyltransferase</keyword>
<evidence type="ECO:0000256" key="10">
    <source>
        <dbReference type="ARBA" id="ARBA00022908"/>
    </source>
</evidence>
<dbReference type="Gene3D" id="2.40.50.40">
    <property type="match status" value="1"/>
</dbReference>
<dbReference type="InterPro" id="IPR056924">
    <property type="entry name" value="SH3_Tf2-1"/>
</dbReference>
<dbReference type="GO" id="GO:0006310">
    <property type="term" value="P:DNA recombination"/>
    <property type="evidence" value="ECO:0007669"/>
    <property type="project" value="UniProtKB-KW"/>
</dbReference>
<dbReference type="Pfam" id="PF17917">
    <property type="entry name" value="RT_RNaseH"/>
    <property type="match status" value="1"/>
</dbReference>
<keyword evidence="4" id="KW-0540">Nuclease</keyword>
<dbReference type="Gene3D" id="3.30.420.10">
    <property type="entry name" value="Ribonuclease H-like superfamily/Ribonuclease H"/>
    <property type="match status" value="1"/>
</dbReference>
<dbReference type="SUPFAM" id="SSF53098">
    <property type="entry name" value="Ribonuclease H-like"/>
    <property type="match status" value="1"/>
</dbReference>
<dbReference type="Pfam" id="PF00385">
    <property type="entry name" value="Chromo"/>
    <property type="match status" value="1"/>
</dbReference>
<dbReference type="Gene3D" id="3.30.70.270">
    <property type="match status" value="1"/>
</dbReference>
<evidence type="ECO:0000313" key="18">
    <source>
        <dbReference type="Proteomes" id="UP000310158"/>
    </source>
</evidence>
<dbReference type="InterPro" id="IPR016197">
    <property type="entry name" value="Chromo-like_dom_sf"/>
</dbReference>
<dbReference type="InterPro" id="IPR043128">
    <property type="entry name" value="Rev_trsase/Diguanyl_cyclase"/>
</dbReference>
<dbReference type="InterPro" id="IPR012337">
    <property type="entry name" value="RNaseH-like_sf"/>
</dbReference>
<dbReference type="InterPro" id="IPR036397">
    <property type="entry name" value="RNaseH_sf"/>
</dbReference>
<dbReference type="CDD" id="cd09274">
    <property type="entry name" value="RNase_HI_RT_Ty3"/>
    <property type="match status" value="1"/>
</dbReference>
<keyword evidence="7" id="KW-0255">Endonuclease</keyword>